<keyword evidence="2" id="KW-1185">Reference proteome</keyword>
<dbReference type="Proteomes" id="UP001244136">
    <property type="component" value="Chromosome"/>
</dbReference>
<proteinExistence type="predicted"/>
<reference evidence="1 2" key="1">
    <citation type="journal article" date="2008" name="Int. J. Syst. Evol. Microbiol.">
        <title>Tessaracoccus flavescens sp. nov., isolated from marine sediment.</title>
        <authorList>
            <person name="Lee D.W."/>
            <person name="Lee S.D."/>
        </authorList>
    </citation>
    <scope>NUCLEOTIDE SEQUENCE [LARGE SCALE GENOMIC DNA]</scope>
    <source>
        <strain evidence="1 2">T21</strain>
    </source>
</reference>
<sequence>MRYLDDERLVVLAVSQYVGAAKLLRALQVEALSRGLDLPTCFVIPGGWGPQYAKLAAPLPACEEFRVAESAAALVGGFLDPVLSEAVAGKTWSHRHRTWL</sequence>
<protein>
    <submittedName>
        <fullName evidence="1">Uncharacterized protein</fullName>
    </submittedName>
</protein>
<dbReference type="EMBL" id="CP123967">
    <property type="protein sequence ID" value="WGT47267.1"/>
    <property type="molecule type" value="Genomic_DNA"/>
</dbReference>
<accession>A0ABY8PXM7</accession>
<evidence type="ECO:0000313" key="2">
    <source>
        <dbReference type="Proteomes" id="UP001244136"/>
    </source>
</evidence>
<gene>
    <name evidence="1" type="ORF">QH948_00290</name>
</gene>
<dbReference type="RefSeq" id="WP_281145001.1">
    <property type="nucleotide sequence ID" value="NZ_CP123967.1"/>
</dbReference>
<name>A0ABY8PXM7_9ACTN</name>
<evidence type="ECO:0000313" key="1">
    <source>
        <dbReference type="EMBL" id="WGT47267.1"/>
    </source>
</evidence>
<organism evidence="1 2">
    <name type="scientific">Tessaracoccus lacteus</name>
    <dbReference type="NCBI Taxonomy" id="3041766"/>
    <lineage>
        <taxon>Bacteria</taxon>
        <taxon>Bacillati</taxon>
        <taxon>Actinomycetota</taxon>
        <taxon>Actinomycetes</taxon>
        <taxon>Propionibacteriales</taxon>
        <taxon>Propionibacteriaceae</taxon>
        <taxon>Tessaracoccus</taxon>
    </lineage>
</organism>